<evidence type="ECO:0008006" key="4">
    <source>
        <dbReference type="Google" id="ProtNLM"/>
    </source>
</evidence>
<reference evidence="2 3" key="1">
    <citation type="submission" date="2015-12" db="EMBL/GenBank/DDBJ databases">
        <title>The genome of Folsomia candida.</title>
        <authorList>
            <person name="Faddeeva A."/>
            <person name="Derks M.F."/>
            <person name="Anvar Y."/>
            <person name="Smit S."/>
            <person name="Van Straalen N."/>
            <person name="Roelofs D."/>
        </authorList>
    </citation>
    <scope>NUCLEOTIDE SEQUENCE [LARGE SCALE GENOMIC DNA]</scope>
    <source>
        <strain evidence="2 3">VU population</strain>
        <tissue evidence="2">Whole body</tissue>
    </source>
</reference>
<keyword evidence="1" id="KW-0812">Transmembrane</keyword>
<accession>A0A226EI48</accession>
<comment type="caution">
    <text evidence="2">The sequence shown here is derived from an EMBL/GenBank/DDBJ whole genome shotgun (WGS) entry which is preliminary data.</text>
</comment>
<keyword evidence="1" id="KW-0472">Membrane</keyword>
<protein>
    <recommendedName>
        <fullName evidence="4">MARVEL domain-containing protein</fullName>
    </recommendedName>
</protein>
<feature type="transmembrane region" description="Helical" evidence="1">
    <location>
        <begin position="113"/>
        <end position="131"/>
    </location>
</feature>
<gene>
    <name evidence="2" type="ORF">Fcan01_07569</name>
</gene>
<evidence type="ECO:0000313" key="3">
    <source>
        <dbReference type="Proteomes" id="UP000198287"/>
    </source>
</evidence>
<feature type="transmembrane region" description="Helical" evidence="1">
    <location>
        <begin position="80"/>
        <end position="101"/>
    </location>
</feature>
<dbReference type="OMA" id="RILAMMF"/>
<dbReference type="Proteomes" id="UP000198287">
    <property type="component" value="Unassembled WGS sequence"/>
</dbReference>
<evidence type="ECO:0000256" key="1">
    <source>
        <dbReference type="SAM" id="Phobius"/>
    </source>
</evidence>
<organism evidence="2 3">
    <name type="scientific">Folsomia candida</name>
    <name type="common">Springtail</name>
    <dbReference type="NCBI Taxonomy" id="158441"/>
    <lineage>
        <taxon>Eukaryota</taxon>
        <taxon>Metazoa</taxon>
        <taxon>Ecdysozoa</taxon>
        <taxon>Arthropoda</taxon>
        <taxon>Hexapoda</taxon>
        <taxon>Collembola</taxon>
        <taxon>Entomobryomorpha</taxon>
        <taxon>Isotomoidea</taxon>
        <taxon>Isotomidae</taxon>
        <taxon>Proisotominae</taxon>
        <taxon>Folsomia</taxon>
    </lineage>
</organism>
<name>A0A226EI48_FOLCA</name>
<keyword evidence="1" id="KW-1133">Transmembrane helix</keyword>
<evidence type="ECO:0000313" key="2">
    <source>
        <dbReference type="EMBL" id="OXA56724.1"/>
    </source>
</evidence>
<dbReference type="EMBL" id="LNIX01000003">
    <property type="protein sequence ID" value="OXA56724.1"/>
    <property type="molecule type" value="Genomic_DNA"/>
</dbReference>
<dbReference type="AlphaFoldDB" id="A0A226EI48"/>
<proteinExistence type="predicted"/>
<keyword evidence="3" id="KW-1185">Reference proteome</keyword>
<feature type="transmembrane region" description="Helical" evidence="1">
    <location>
        <begin position="17"/>
        <end position="35"/>
    </location>
</feature>
<sequence>MSINIDIIFDYLGRLKLVTVVVGFLDLLLIGYSYYNTDARDQAFLSAVVVCFVFSFLLVLGVVLEYVVVSDFFIRIVEMVFHSAACLLLLGTDTFFLISILKHGKGENFGIRILAMMFGYLNSAVYGYLPWTLVKST</sequence>
<feature type="transmembrane region" description="Helical" evidence="1">
    <location>
        <begin position="47"/>
        <end position="68"/>
    </location>
</feature>